<comment type="subcellular location">
    <subcellularLocation>
        <location evidence="1">Nucleus</location>
    </subcellularLocation>
</comment>
<comment type="caution">
    <text evidence="9">The sequence shown here is derived from an EMBL/GenBank/DDBJ whole genome shotgun (WGS) entry which is preliminary data.</text>
</comment>
<evidence type="ECO:0000256" key="7">
    <source>
        <dbReference type="SAM" id="MobiDB-lite"/>
    </source>
</evidence>
<dbReference type="GO" id="GO:0000981">
    <property type="term" value="F:DNA-binding transcription factor activity, RNA polymerase II-specific"/>
    <property type="evidence" value="ECO:0007669"/>
    <property type="project" value="TreeGrafter"/>
</dbReference>
<feature type="compositionally biased region" description="Polar residues" evidence="7">
    <location>
        <begin position="639"/>
        <end position="649"/>
    </location>
</feature>
<evidence type="ECO:0000256" key="5">
    <source>
        <dbReference type="ARBA" id="ARBA00023242"/>
    </source>
</evidence>
<dbReference type="PRINTS" id="PR00065">
    <property type="entry name" value="TEADOMAIN"/>
</dbReference>
<organism evidence="9 10">
    <name type="scientific">Candida maltosa (strain Xu316)</name>
    <name type="common">Yeast</name>
    <dbReference type="NCBI Taxonomy" id="1245528"/>
    <lineage>
        <taxon>Eukaryota</taxon>
        <taxon>Fungi</taxon>
        <taxon>Dikarya</taxon>
        <taxon>Ascomycota</taxon>
        <taxon>Saccharomycotina</taxon>
        <taxon>Pichiomycetes</taxon>
        <taxon>Debaryomycetaceae</taxon>
        <taxon>Candida/Lodderomyces clade</taxon>
        <taxon>Candida</taxon>
    </lineage>
</organism>
<protein>
    <recommendedName>
        <fullName evidence="8">TEA domain-containing protein</fullName>
    </recommendedName>
</protein>
<evidence type="ECO:0000256" key="6">
    <source>
        <dbReference type="PROSITE-ProRule" id="PRU00505"/>
    </source>
</evidence>
<dbReference type="eggNOG" id="KOG3841">
    <property type="taxonomic scope" value="Eukaryota"/>
</dbReference>
<feature type="DNA-binding region" description="TEA" evidence="6">
    <location>
        <begin position="205"/>
        <end position="279"/>
    </location>
</feature>
<keyword evidence="4" id="KW-0804">Transcription</keyword>
<proteinExistence type="inferred from homology"/>
<feature type="compositionally biased region" description="Low complexity" evidence="7">
    <location>
        <begin position="622"/>
        <end position="632"/>
    </location>
</feature>
<dbReference type="PROSITE" id="PS00554">
    <property type="entry name" value="TEA_1"/>
    <property type="match status" value="1"/>
</dbReference>
<dbReference type="PANTHER" id="PTHR11834:SF0">
    <property type="entry name" value="PROTEIN SCALLOPED"/>
    <property type="match status" value="1"/>
</dbReference>
<sequence length="801" mass="89393">MSQTTLTSTVTTSTTNKSSSNSNSSTNQNKKLPLIVDVAIDTNGKQLYQVHESSKLVRKEMPRSTNFAFNNDITDDGFFTITNTTNDNSASTTNPSNPNSNRKILGDLSPSSLNQKRSHDEMLSTDHLPNNNNNSNSFNKLDENDGSNLYHHHNMDLQRTMSHPTNLYTNSNSMSDPSSNNDYSNYDNNHNNNDLQHIPTGAYSRVQDNDIWSDDVEQAFEEVLRLIPKNGLNKIKIAGRSCGRNELISDYIFTKTGKYRTRKQVSSHIQVIKNLGQKLDIISLINDGPIFNTKNEQLESTKKFEEIFSKINLNKSLGFSDSMKRKNDNSAPSSFAMHLPATKRIRRKNSGNPLNKIKFSNFFMSVNDQYSMNPIVLTIQQNNNDVKSLKLKDNANISNRFPGLNDFKNCSHIPIIHNMVKVLLPQLPDAYNIDNGFNSSYALKYEPPIASTNNSGNTTPTTPTTSSNNATNTNNIISTERSYNSFTCIYSYGKEVLKFDEDGIRLNQDRDFLTKFWKFFFGTLVDKSETDINVAFKGITIKQIIYEATPESVKQEDDASKVCKSKVKLVLLWEFAKVDECKDALTTTTKILLPPRISANNNNTDVSTQVYEYSQPAINSIENSSTGSSSSSAGHVDLNNDNLSATTVDSNSYNNNNNAELPFKPQVKLQKKFQSLQHLQPHQQYPARNSFASPQPPQSTSYPSSSPYAQYSMPPPQHQQQQQQFVQTHGALPQFQVPSVPFGTAYTHHPTNSMDYMMISSVHNGGLTAEAGNATASTNSGHDYQLGAIGGGYSEAYTGEF</sequence>
<feature type="region of interest" description="Disordered" evidence="7">
    <location>
        <begin position="622"/>
        <end position="660"/>
    </location>
</feature>
<dbReference type="HOGENOM" id="CLU_022080_0_0_1"/>
<keyword evidence="5" id="KW-0539">Nucleus</keyword>
<dbReference type="Proteomes" id="UP000011777">
    <property type="component" value="Unassembled WGS sequence"/>
</dbReference>
<name>M3HSG9_CANMX</name>
<dbReference type="AlphaFoldDB" id="M3HSG9"/>
<dbReference type="OrthoDB" id="10006572at2759"/>
<feature type="compositionally biased region" description="Low complexity" evidence="7">
    <location>
        <begin position="698"/>
        <end position="724"/>
    </location>
</feature>
<dbReference type="OMA" id="METHHTY"/>
<dbReference type="SMART" id="SM00426">
    <property type="entry name" value="TEA"/>
    <property type="match status" value="1"/>
</dbReference>
<accession>M3HSG9</accession>
<keyword evidence="3" id="KW-0805">Transcription regulation</keyword>
<dbReference type="STRING" id="1245528.M3HSG9"/>
<feature type="compositionally biased region" description="Low complexity" evidence="7">
    <location>
        <begin position="170"/>
        <end position="186"/>
    </location>
</feature>
<evidence type="ECO:0000256" key="4">
    <source>
        <dbReference type="ARBA" id="ARBA00023163"/>
    </source>
</evidence>
<feature type="compositionally biased region" description="Polar residues" evidence="7">
    <location>
        <begin position="157"/>
        <end position="169"/>
    </location>
</feature>
<dbReference type="GO" id="GO:0005634">
    <property type="term" value="C:nucleus"/>
    <property type="evidence" value="ECO:0007669"/>
    <property type="project" value="UniProtKB-SubCell"/>
</dbReference>
<dbReference type="InterPro" id="IPR050937">
    <property type="entry name" value="TEC1_TEAD_TF"/>
</dbReference>
<feature type="region of interest" description="Disordered" evidence="7">
    <location>
        <begin position="1"/>
        <end position="28"/>
    </location>
</feature>
<dbReference type="EMBL" id="AOGT01000197">
    <property type="protein sequence ID" value="EMG50522.1"/>
    <property type="molecule type" value="Genomic_DNA"/>
</dbReference>
<feature type="compositionally biased region" description="Low complexity" evidence="7">
    <location>
        <begin position="85"/>
        <end position="101"/>
    </location>
</feature>
<reference evidence="9 10" key="1">
    <citation type="submission" date="2013-02" db="EMBL/GenBank/DDBJ databases">
        <title>Genome sequence of Candida maltosa Xu316, a potential industrial strain for xylitol and ethanol production.</title>
        <authorList>
            <person name="Yu J."/>
            <person name="Wang Q."/>
            <person name="Geng X."/>
            <person name="Bao W."/>
            <person name="He P."/>
            <person name="Cai J."/>
        </authorList>
    </citation>
    <scope>NUCLEOTIDE SEQUENCE [LARGE SCALE GENOMIC DNA]</scope>
    <source>
        <strain evidence="10">Xu316</strain>
    </source>
</reference>
<evidence type="ECO:0000256" key="3">
    <source>
        <dbReference type="ARBA" id="ARBA00023015"/>
    </source>
</evidence>
<dbReference type="GO" id="GO:0000978">
    <property type="term" value="F:RNA polymerase II cis-regulatory region sequence-specific DNA binding"/>
    <property type="evidence" value="ECO:0007669"/>
    <property type="project" value="TreeGrafter"/>
</dbReference>
<feature type="compositionally biased region" description="Polar residues" evidence="7">
    <location>
        <begin position="674"/>
        <end position="692"/>
    </location>
</feature>
<gene>
    <name evidence="9" type="ORF">G210_2548</name>
</gene>
<dbReference type="PANTHER" id="PTHR11834">
    <property type="entry name" value="TRANSCRIPTIONAL ENHANCER FACTOR TEF RELATED"/>
    <property type="match status" value="1"/>
</dbReference>
<feature type="compositionally biased region" description="Low complexity" evidence="7">
    <location>
        <begin position="130"/>
        <end position="139"/>
    </location>
</feature>
<evidence type="ECO:0000313" key="10">
    <source>
        <dbReference type="Proteomes" id="UP000011777"/>
    </source>
</evidence>
<feature type="region of interest" description="Disordered" evidence="7">
    <location>
        <begin position="451"/>
        <end position="474"/>
    </location>
</feature>
<evidence type="ECO:0000313" key="9">
    <source>
        <dbReference type="EMBL" id="EMG50522.1"/>
    </source>
</evidence>
<evidence type="ECO:0000259" key="8">
    <source>
        <dbReference type="PROSITE" id="PS51088"/>
    </source>
</evidence>
<dbReference type="InterPro" id="IPR000818">
    <property type="entry name" value="TEA/ATTS_dom"/>
</dbReference>
<keyword evidence="10" id="KW-1185">Reference proteome</keyword>
<dbReference type="InterPro" id="IPR038096">
    <property type="entry name" value="TEA/ATTS_sf"/>
</dbReference>
<dbReference type="GO" id="GO:0005667">
    <property type="term" value="C:transcription regulator complex"/>
    <property type="evidence" value="ECO:0007669"/>
    <property type="project" value="TreeGrafter"/>
</dbReference>
<feature type="domain" description="TEA" evidence="8">
    <location>
        <begin position="205"/>
        <end position="279"/>
    </location>
</feature>
<feature type="region of interest" description="Disordered" evidence="7">
    <location>
        <begin position="674"/>
        <end position="724"/>
    </location>
</feature>
<dbReference type="PROSITE" id="PS51088">
    <property type="entry name" value="TEA_2"/>
    <property type="match status" value="1"/>
</dbReference>
<dbReference type="Pfam" id="PF01285">
    <property type="entry name" value="TEA"/>
    <property type="match status" value="1"/>
</dbReference>
<dbReference type="Gene3D" id="6.10.20.40">
    <property type="entry name" value="TEA/ATTS domain"/>
    <property type="match status" value="1"/>
</dbReference>
<comment type="similarity">
    <text evidence="2">Belongs to the TEC1 family.</text>
</comment>
<evidence type="ECO:0000256" key="2">
    <source>
        <dbReference type="ARBA" id="ARBA00008421"/>
    </source>
</evidence>
<evidence type="ECO:0000256" key="1">
    <source>
        <dbReference type="ARBA" id="ARBA00004123"/>
    </source>
</evidence>
<feature type="region of interest" description="Disordered" evidence="7">
    <location>
        <begin position="85"/>
        <end position="186"/>
    </location>
</feature>